<feature type="region of interest" description="Disordered" evidence="5">
    <location>
        <begin position="1"/>
        <end position="35"/>
    </location>
</feature>
<evidence type="ECO:0000256" key="2">
    <source>
        <dbReference type="ARBA" id="ARBA00022692"/>
    </source>
</evidence>
<feature type="transmembrane region" description="Helical" evidence="6">
    <location>
        <begin position="385"/>
        <end position="406"/>
    </location>
</feature>
<keyword evidence="4 6" id="KW-0472">Membrane</keyword>
<evidence type="ECO:0000313" key="9">
    <source>
        <dbReference type="Proteomes" id="UP000192578"/>
    </source>
</evidence>
<feature type="region of interest" description="Disordered" evidence="5">
    <location>
        <begin position="79"/>
        <end position="104"/>
    </location>
</feature>
<dbReference type="CDD" id="cd07042">
    <property type="entry name" value="STAS_SulP_like_sulfate_transporter"/>
    <property type="match status" value="1"/>
</dbReference>
<dbReference type="AlphaFoldDB" id="A0A1W0WP54"/>
<organism evidence="8 9">
    <name type="scientific">Hypsibius exemplaris</name>
    <name type="common">Freshwater tardigrade</name>
    <dbReference type="NCBI Taxonomy" id="2072580"/>
    <lineage>
        <taxon>Eukaryota</taxon>
        <taxon>Metazoa</taxon>
        <taxon>Ecdysozoa</taxon>
        <taxon>Tardigrada</taxon>
        <taxon>Eutardigrada</taxon>
        <taxon>Parachela</taxon>
        <taxon>Hypsibioidea</taxon>
        <taxon>Hypsibiidae</taxon>
        <taxon>Hypsibius</taxon>
    </lineage>
</organism>
<evidence type="ECO:0000256" key="6">
    <source>
        <dbReference type="SAM" id="Phobius"/>
    </source>
</evidence>
<dbReference type="InterPro" id="IPR001902">
    <property type="entry name" value="SLC26A/SulP_fam"/>
</dbReference>
<dbReference type="GO" id="GO:0055085">
    <property type="term" value="P:transmembrane transport"/>
    <property type="evidence" value="ECO:0007669"/>
    <property type="project" value="InterPro"/>
</dbReference>
<gene>
    <name evidence="8" type="ORF">BV898_08967</name>
</gene>
<dbReference type="OrthoDB" id="288203at2759"/>
<dbReference type="GO" id="GO:0016020">
    <property type="term" value="C:membrane"/>
    <property type="evidence" value="ECO:0007669"/>
    <property type="project" value="UniProtKB-SubCell"/>
</dbReference>
<evidence type="ECO:0000256" key="3">
    <source>
        <dbReference type="ARBA" id="ARBA00022989"/>
    </source>
</evidence>
<dbReference type="SUPFAM" id="SSF52091">
    <property type="entry name" value="SpoIIaa-like"/>
    <property type="match status" value="1"/>
</dbReference>
<evidence type="ECO:0000313" key="8">
    <source>
        <dbReference type="EMBL" id="OQV16962.1"/>
    </source>
</evidence>
<accession>A0A1W0WP54</accession>
<comment type="subcellular location">
    <subcellularLocation>
        <location evidence="1">Membrane</location>
        <topology evidence="1">Multi-pass membrane protein</topology>
    </subcellularLocation>
</comment>
<dbReference type="PROSITE" id="PS50801">
    <property type="entry name" value="STAS"/>
    <property type="match status" value="1"/>
</dbReference>
<name>A0A1W0WP54_HYPEX</name>
<comment type="caution">
    <text evidence="8">The sequence shown here is derived from an EMBL/GenBank/DDBJ whole genome shotgun (WGS) entry which is preliminary data.</text>
</comment>
<evidence type="ECO:0000256" key="1">
    <source>
        <dbReference type="ARBA" id="ARBA00004141"/>
    </source>
</evidence>
<dbReference type="PANTHER" id="PTHR11814">
    <property type="entry name" value="SULFATE TRANSPORTER"/>
    <property type="match status" value="1"/>
</dbReference>
<dbReference type="Pfam" id="PF00916">
    <property type="entry name" value="Sulfate_transp"/>
    <property type="match status" value="1"/>
</dbReference>
<feature type="domain" description="STAS" evidence="7">
    <location>
        <begin position="616"/>
        <end position="830"/>
    </location>
</feature>
<dbReference type="InterPro" id="IPR011547">
    <property type="entry name" value="SLC26A/SulP_dom"/>
</dbReference>
<evidence type="ECO:0000259" key="7">
    <source>
        <dbReference type="PROSITE" id="PS50801"/>
    </source>
</evidence>
<protein>
    <submittedName>
        <fullName evidence="8">Prestin</fullName>
    </submittedName>
</protein>
<dbReference type="InterPro" id="IPR002645">
    <property type="entry name" value="STAS_dom"/>
</dbReference>
<feature type="transmembrane region" description="Helical" evidence="6">
    <location>
        <begin position="338"/>
        <end position="365"/>
    </location>
</feature>
<feature type="transmembrane region" description="Helical" evidence="6">
    <location>
        <begin position="466"/>
        <end position="489"/>
    </location>
</feature>
<evidence type="ECO:0000256" key="4">
    <source>
        <dbReference type="ARBA" id="ARBA00023136"/>
    </source>
</evidence>
<dbReference type="Proteomes" id="UP000192578">
    <property type="component" value="Unassembled WGS sequence"/>
</dbReference>
<dbReference type="Gene3D" id="3.30.750.24">
    <property type="entry name" value="STAS domain"/>
    <property type="match status" value="1"/>
</dbReference>
<proteinExistence type="predicted"/>
<dbReference type="Pfam" id="PF01740">
    <property type="entry name" value="STAS"/>
    <property type="match status" value="1"/>
</dbReference>
<keyword evidence="9" id="KW-1185">Reference proteome</keyword>
<sequence length="872" mass="95437">MNRGFMVPGRSKRTRKYSVGATYDHPDAKPPSGHIKTIRTTMLVDEENNDYSRQSSPVSSSSALSKAAFVIGADEEDLAFAHGGEPPPPQEPSPSPQPDTLPGSPPPAPWALPVYINAGDLFHLTDASQVTTNILYKRIYGLNKTPKDCLISLFPQFFRLKNYKAQWMLQDFFAGLIVAMIHFTQVFASSMTASMKPHRGLPLLIFPGFVYAFMTTSPHNSLGGMPITAAALSISNINVEQEYYPGGYFRNESRMLTSDETLYIHMRISTGISFVSGMILIIFGILKLGFLSAVLSPTVTEPFTIACFAQSICSQLPSMFGVVTPIRFGYAKTIQDTIFFFTHIQSVSGFETLLSISYAVLLLGFREYLQPVIFHRFKTVVPLEFILYAAGIGLSYAFDFPGVLGFRTVGIYSYGLPKPNIPAIDYGSPLIFGGFVNAIVSYSVTLRSAQTLARKSRDVISPNQELLALGVAHLFGSFFNCGTVAAPVGRGNVNLSMGSRSQLSTIFACIFMGLLIGYAGPAIAHLPVCIISTNIVLFLVMSVTGFAELPRLWRSNKFDACVWVITFAGCIALNVQLGLMLGIGITLLGLIMRSQKPKVRVLGRLKHSGGFVPLKYYEKASELLGIRIIQIQSPLHYANSQYLIQHISAIAVEPFVGSPASLGLDGGSTSSLNTLGLSRNESLLGVLSKKDTIVRGLRSHWSGSVSNLAASNSEVARRSERHLQQRHLDANNDSRAVSPSIISQEFILMADRERGTASRIVLDLGTVGYIDAVGIRALEQLASDLKLKAIELLLAQCKGTLLKQLKELAIHKIIPERNIFPSVVDAVEEALRRIRINTQPAEGLIGEYEDERFWDMPVVPVEGLPVINYDID</sequence>
<feature type="transmembrane region" description="Helical" evidence="6">
    <location>
        <begin position="167"/>
        <end position="188"/>
    </location>
</feature>
<feature type="transmembrane region" description="Helical" evidence="6">
    <location>
        <begin position="562"/>
        <end position="591"/>
    </location>
</feature>
<feature type="transmembrane region" description="Helical" evidence="6">
    <location>
        <begin position="526"/>
        <end position="547"/>
    </location>
</feature>
<reference evidence="9" key="1">
    <citation type="submission" date="2017-01" db="EMBL/GenBank/DDBJ databases">
        <title>Comparative genomics of anhydrobiosis in the tardigrade Hypsibius dujardini.</title>
        <authorList>
            <person name="Yoshida Y."/>
            <person name="Koutsovoulos G."/>
            <person name="Laetsch D."/>
            <person name="Stevens L."/>
            <person name="Kumar S."/>
            <person name="Horikawa D."/>
            <person name="Ishino K."/>
            <person name="Komine S."/>
            <person name="Tomita M."/>
            <person name="Blaxter M."/>
            <person name="Arakawa K."/>
        </authorList>
    </citation>
    <scope>NUCLEOTIDE SEQUENCE [LARGE SCALE GENOMIC DNA]</scope>
    <source>
        <strain evidence="9">Z151</strain>
    </source>
</reference>
<keyword evidence="3 6" id="KW-1133">Transmembrane helix</keyword>
<feature type="compositionally biased region" description="Pro residues" evidence="5">
    <location>
        <begin position="85"/>
        <end position="104"/>
    </location>
</feature>
<keyword evidence="2 6" id="KW-0812">Transmembrane</keyword>
<feature type="transmembrane region" description="Helical" evidence="6">
    <location>
        <begin position="501"/>
        <end position="519"/>
    </location>
</feature>
<dbReference type="InterPro" id="IPR036513">
    <property type="entry name" value="STAS_dom_sf"/>
</dbReference>
<dbReference type="EMBL" id="MTYJ01000068">
    <property type="protein sequence ID" value="OQV16962.1"/>
    <property type="molecule type" value="Genomic_DNA"/>
</dbReference>
<feature type="transmembrane region" description="Helical" evidence="6">
    <location>
        <begin position="272"/>
        <end position="295"/>
    </location>
</feature>
<feature type="transmembrane region" description="Helical" evidence="6">
    <location>
        <begin position="426"/>
        <end position="445"/>
    </location>
</feature>
<evidence type="ECO:0000256" key="5">
    <source>
        <dbReference type="SAM" id="MobiDB-lite"/>
    </source>
</evidence>